<dbReference type="InterPro" id="IPR012337">
    <property type="entry name" value="RNaseH-like_sf"/>
</dbReference>
<name>A0A1G8J630_9BACI</name>
<dbReference type="CDD" id="cd09279">
    <property type="entry name" value="RNase_HI_like"/>
    <property type="match status" value="1"/>
</dbReference>
<dbReference type="Gene3D" id="3.30.420.10">
    <property type="entry name" value="Ribonuclease H-like superfamily/Ribonuclease H"/>
    <property type="match status" value="1"/>
</dbReference>
<dbReference type="InterPro" id="IPR052929">
    <property type="entry name" value="RNase_H-like_EbsB-rel"/>
</dbReference>
<dbReference type="PROSITE" id="PS50879">
    <property type="entry name" value="RNASE_H_1"/>
    <property type="match status" value="1"/>
</dbReference>
<dbReference type="GO" id="GO:0003676">
    <property type="term" value="F:nucleic acid binding"/>
    <property type="evidence" value="ECO:0007669"/>
    <property type="project" value="InterPro"/>
</dbReference>
<dbReference type="InterPro" id="IPR036397">
    <property type="entry name" value="RNaseH_sf"/>
</dbReference>
<reference evidence="2 3" key="1">
    <citation type="submission" date="2016-10" db="EMBL/GenBank/DDBJ databases">
        <authorList>
            <person name="de Groot N.N."/>
        </authorList>
    </citation>
    <scope>NUCLEOTIDE SEQUENCE [LARGE SCALE GENOMIC DNA]</scope>
    <source>
        <strain evidence="2 3">DSM 21771</strain>
    </source>
</reference>
<dbReference type="PANTHER" id="PTHR47074">
    <property type="entry name" value="BNAC02G40300D PROTEIN"/>
    <property type="match status" value="1"/>
</dbReference>
<protein>
    <submittedName>
        <fullName evidence="2">Ribonuclease HI</fullName>
    </submittedName>
</protein>
<accession>A0A1G8J630</accession>
<dbReference type="EMBL" id="FNEN01000001">
    <property type="protein sequence ID" value="SDI26715.1"/>
    <property type="molecule type" value="Genomic_DNA"/>
</dbReference>
<evidence type="ECO:0000259" key="1">
    <source>
        <dbReference type="PROSITE" id="PS50879"/>
    </source>
</evidence>
<keyword evidence="3" id="KW-1185">Reference proteome</keyword>
<dbReference type="GO" id="GO:0004523">
    <property type="term" value="F:RNA-DNA hybrid ribonuclease activity"/>
    <property type="evidence" value="ECO:0007669"/>
    <property type="project" value="InterPro"/>
</dbReference>
<dbReference type="SUPFAM" id="SSF53098">
    <property type="entry name" value="Ribonuclease H-like"/>
    <property type="match status" value="1"/>
</dbReference>
<evidence type="ECO:0000313" key="3">
    <source>
        <dbReference type="Proteomes" id="UP000198853"/>
    </source>
</evidence>
<dbReference type="Pfam" id="PF13456">
    <property type="entry name" value="RVT_3"/>
    <property type="match status" value="1"/>
</dbReference>
<dbReference type="OrthoDB" id="7845843at2"/>
<dbReference type="InterPro" id="IPR002156">
    <property type="entry name" value="RNaseH_domain"/>
</dbReference>
<dbReference type="RefSeq" id="WP_090395554.1">
    <property type="nucleotide sequence ID" value="NZ_FNEN01000001.1"/>
</dbReference>
<proteinExistence type="predicted"/>
<sequence length="134" mass="15046">MTAEQVVHIYVDAACNGDPGVCGYGLFLKHPNGDVERKSLPSDHTHIHEAEFAALHEGMKWAQGTGYDHGRFFTDSQLVSDAVEQGRMKSARYTPLLHEVLLLSADFKWFDVAWVPKRANQEADHLAKKALLRM</sequence>
<organism evidence="2 3">
    <name type="scientific">Natribacillus halophilus</name>
    <dbReference type="NCBI Taxonomy" id="549003"/>
    <lineage>
        <taxon>Bacteria</taxon>
        <taxon>Bacillati</taxon>
        <taxon>Bacillota</taxon>
        <taxon>Bacilli</taxon>
        <taxon>Bacillales</taxon>
        <taxon>Bacillaceae</taxon>
        <taxon>Natribacillus</taxon>
    </lineage>
</organism>
<gene>
    <name evidence="2" type="ORF">SAMN04488123_10150</name>
</gene>
<feature type="domain" description="RNase H type-1" evidence="1">
    <location>
        <begin position="3"/>
        <end position="132"/>
    </location>
</feature>
<evidence type="ECO:0000313" key="2">
    <source>
        <dbReference type="EMBL" id="SDI26715.1"/>
    </source>
</evidence>
<dbReference type="Proteomes" id="UP000198853">
    <property type="component" value="Unassembled WGS sequence"/>
</dbReference>
<dbReference type="PANTHER" id="PTHR47074:SF11">
    <property type="entry name" value="REVERSE TRANSCRIPTASE-LIKE PROTEIN"/>
    <property type="match status" value="1"/>
</dbReference>
<dbReference type="AlphaFoldDB" id="A0A1G8J630"/>